<dbReference type="InterPro" id="IPR047146">
    <property type="entry name" value="Cyt_P450_E_CYP52_fungi"/>
</dbReference>
<feature type="chain" id="PRO_5021294641" evidence="8">
    <location>
        <begin position="21"/>
        <end position="98"/>
    </location>
</feature>
<evidence type="ECO:0000313" key="10">
    <source>
        <dbReference type="Proteomes" id="UP000297777"/>
    </source>
</evidence>
<gene>
    <name evidence="9" type="ORF">BTUL_0009g00140</name>
</gene>
<keyword evidence="4" id="KW-0560">Oxidoreductase</keyword>
<evidence type="ECO:0000256" key="4">
    <source>
        <dbReference type="ARBA" id="ARBA00023002"/>
    </source>
</evidence>
<evidence type="ECO:0000256" key="7">
    <source>
        <dbReference type="SAM" id="MobiDB-lite"/>
    </source>
</evidence>
<name>A0A4Z1F299_9HELO</name>
<dbReference type="OrthoDB" id="1470350at2759"/>
<evidence type="ECO:0000256" key="8">
    <source>
        <dbReference type="SAM" id="SignalP"/>
    </source>
</evidence>
<dbReference type="Proteomes" id="UP000297777">
    <property type="component" value="Unassembled WGS sequence"/>
</dbReference>
<protein>
    <submittedName>
        <fullName evidence="9">Uncharacterized protein</fullName>
    </submittedName>
</protein>
<comment type="similarity">
    <text evidence="2">Belongs to the cytochrome P450 family.</text>
</comment>
<organism evidence="9 10">
    <name type="scientific">Botrytis tulipae</name>
    <dbReference type="NCBI Taxonomy" id="87230"/>
    <lineage>
        <taxon>Eukaryota</taxon>
        <taxon>Fungi</taxon>
        <taxon>Dikarya</taxon>
        <taxon>Ascomycota</taxon>
        <taxon>Pezizomycotina</taxon>
        <taxon>Leotiomycetes</taxon>
        <taxon>Helotiales</taxon>
        <taxon>Sclerotiniaceae</taxon>
        <taxon>Botrytis</taxon>
    </lineage>
</organism>
<keyword evidence="8" id="KW-0732">Signal</keyword>
<comment type="cofactor">
    <cofactor evidence="1">
        <name>heme</name>
        <dbReference type="ChEBI" id="CHEBI:30413"/>
    </cofactor>
</comment>
<dbReference type="EMBL" id="PQXH01000009">
    <property type="protein sequence ID" value="TGO18496.1"/>
    <property type="molecule type" value="Genomic_DNA"/>
</dbReference>
<evidence type="ECO:0000256" key="2">
    <source>
        <dbReference type="ARBA" id="ARBA00010617"/>
    </source>
</evidence>
<sequence length="98" mass="10945">MAKLFNALFLLSIVLPTIYWLRSQVSQLSGLESHLQRFPGRIPHDGSTIDIQPLAQGLFLDSSMELIFGKSSGSLSLSEQTRRTTEAKQFSEDFDEGL</sequence>
<accession>A0A4Z1F299</accession>
<feature type="compositionally biased region" description="Basic and acidic residues" evidence="7">
    <location>
        <begin position="80"/>
        <end position="91"/>
    </location>
</feature>
<feature type="region of interest" description="Disordered" evidence="7">
    <location>
        <begin position="73"/>
        <end position="98"/>
    </location>
</feature>
<dbReference type="AlphaFoldDB" id="A0A4Z1F299"/>
<feature type="signal peptide" evidence="8">
    <location>
        <begin position="1"/>
        <end position="20"/>
    </location>
</feature>
<dbReference type="PANTHER" id="PTHR24287:SF17">
    <property type="entry name" value="P450, PUTATIVE (EUROFUNG)-RELATED"/>
    <property type="match status" value="1"/>
</dbReference>
<keyword evidence="5" id="KW-0408">Iron</keyword>
<keyword evidence="6" id="KW-0503">Monooxygenase</keyword>
<evidence type="ECO:0000256" key="5">
    <source>
        <dbReference type="ARBA" id="ARBA00023004"/>
    </source>
</evidence>
<evidence type="ECO:0000256" key="6">
    <source>
        <dbReference type="ARBA" id="ARBA00023033"/>
    </source>
</evidence>
<comment type="caution">
    <text evidence="9">The sequence shown here is derived from an EMBL/GenBank/DDBJ whole genome shotgun (WGS) entry which is preliminary data.</text>
</comment>
<evidence type="ECO:0000256" key="3">
    <source>
        <dbReference type="ARBA" id="ARBA00022723"/>
    </source>
</evidence>
<reference evidence="9 10" key="1">
    <citation type="submission" date="2017-12" db="EMBL/GenBank/DDBJ databases">
        <title>Comparative genomics of Botrytis spp.</title>
        <authorList>
            <person name="Valero-Jimenez C.A."/>
            <person name="Tapia P."/>
            <person name="Veloso J."/>
            <person name="Silva-Moreno E."/>
            <person name="Staats M."/>
            <person name="Valdes J.H."/>
            <person name="Van Kan J.A.L."/>
        </authorList>
    </citation>
    <scope>NUCLEOTIDE SEQUENCE [LARGE SCALE GENOMIC DNA]</scope>
    <source>
        <strain evidence="9 10">Bt9001</strain>
    </source>
</reference>
<evidence type="ECO:0000313" key="9">
    <source>
        <dbReference type="EMBL" id="TGO18496.1"/>
    </source>
</evidence>
<dbReference type="GO" id="GO:0004497">
    <property type="term" value="F:monooxygenase activity"/>
    <property type="evidence" value="ECO:0007669"/>
    <property type="project" value="UniProtKB-KW"/>
</dbReference>
<proteinExistence type="inferred from homology"/>
<dbReference type="GO" id="GO:0046872">
    <property type="term" value="F:metal ion binding"/>
    <property type="evidence" value="ECO:0007669"/>
    <property type="project" value="UniProtKB-KW"/>
</dbReference>
<evidence type="ECO:0000256" key="1">
    <source>
        <dbReference type="ARBA" id="ARBA00001971"/>
    </source>
</evidence>
<dbReference type="PANTHER" id="PTHR24287">
    <property type="entry name" value="P450, PUTATIVE (EUROFUNG)-RELATED"/>
    <property type="match status" value="1"/>
</dbReference>
<keyword evidence="3" id="KW-0479">Metal-binding</keyword>
<keyword evidence="10" id="KW-1185">Reference proteome</keyword>